<dbReference type="AlphaFoldDB" id="A0A2P6TT04"/>
<sequence>MARRGPGELHMDSDSEDEREGVMEEDDEEEPMLAVRARQGGPGNRLPLHQFLRLIAGHGRMMEHGAAATNDDLVQSLKRGGVIQSDRVQRAMQLCPRDHFVPPAHRDEALIDAPIRVEAHDFNISAPHMHATCLEALALQPGHKFLDVGSGCGILTAAGAYLVGRGGMAVGFDVRRECIQMGREAVRQLVANSQEFAATACSVRFELQNVFTPAFKWLGQFDRVHVGASCPPDRLAPLVALLRPEGGLIVVPVAPNDLRIITKRPNGTVTQKVISQVRFSDLEVPSEAEVLLATLRCERRQRTAPADHPSTYADDVAAIVAASPASTPLAAASSGSTFAPSPMPTPCGSFSEASGAFMPGSSPGSAGEGMPPTPQGGAGGGLRRLSKLFSSCSSGFGGSDHAMAEAGMAGPQPASPSAASASGSAGPPVRLNPEDLGEPDSVLMGAGWTIPVHRSVLRQRCDHFRARCDRGWADSSADRVAVPDHFSREAVEAFLHYCYHDSMHECVDPQEAVSVLHVALFYSCPRLVHLCELRLAQLLRAGSGSSGAAEKRGVRRNGNGKAAAVADGTDPDEEGLADAAAALLAIADDNGLSHLRAVALDWIVHHHEAVARSESYHNLSREQVALIAEEACRLHAAMIRHIQRMADQPPLPDPSY</sequence>
<dbReference type="Pfam" id="PF00651">
    <property type="entry name" value="BTB"/>
    <property type="match status" value="1"/>
</dbReference>
<dbReference type="Pfam" id="PF01135">
    <property type="entry name" value="PCMT"/>
    <property type="match status" value="1"/>
</dbReference>
<feature type="region of interest" description="Disordered" evidence="9">
    <location>
        <begin position="403"/>
        <end position="438"/>
    </location>
</feature>
<keyword evidence="5" id="KW-0963">Cytoplasm</keyword>
<feature type="compositionally biased region" description="Low complexity" evidence="9">
    <location>
        <begin position="406"/>
        <end position="428"/>
    </location>
</feature>
<dbReference type="Proteomes" id="UP000239899">
    <property type="component" value="Unassembled WGS sequence"/>
</dbReference>
<feature type="compositionally biased region" description="Basic and acidic residues" evidence="9">
    <location>
        <begin position="1"/>
        <end position="13"/>
    </location>
</feature>
<comment type="caution">
    <text evidence="11">The sequence shown here is derived from an EMBL/GenBank/DDBJ whole genome shotgun (WGS) entry which is preliminary data.</text>
</comment>
<dbReference type="InterPro" id="IPR029063">
    <property type="entry name" value="SAM-dependent_MTases_sf"/>
</dbReference>
<dbReference type="SUPFAM" id="SSF53335">
    <property type="entry name" value="S-adenosyl-L-methionine-dependent methyltransferases"/>
    <property type="match status" value="1"/>
</dbReference>
<feature type="domain" description="BTB" evidence="10">
    <location>
        <begin position="439"/>
        <end position="503"/>
    </location>
</feature>
<comment type="pathway">
    <text evidence="2">Protein modification; protein ubiquitination.</text>
</comment>
<dbReference type="GO" id="GO:0004719">
    <property type="term" value="F:protein-L-isoaspartate (D-aspartate) O-methyltransferase activity"/>
    <property type="evidence" value="ECO:0007669"/>
    <property type="project" value="UniProtKB-EC"/>
</dbReference>
<evidence type="ECO:0000256" key="7">
    <source>
        <dbReference type="ARBA" id="ARBA00022679"/>
    </source>
</evidence>
<dbReference type="InterPro" id="IPR000682">
    <property type="entry name" value="PCMT"/>
</dbReference>
<dbReference type="InterPro" id="IPR000210">
    <property type="entry name" value="BTB/POZ_dom"/>
</dbReference>
<keyword evidence="7" id="KW-0808">Transferase</keyword>
<proteinExistence type="inferred from homology"/>
<dbReference type="SMART" id="SM00225">
    <property type="entry name" value="BTB"/>
    <property type="match status" value="1"/>
</dbReference>
<evidence type="ECO:0000256" key="1">
    <source>
        <dbReference type="ARBA" id="ARBA00004496"/>
    </source>
</evidence>
<evidence type="ECO:0000256" key="8">
    <source>
        <dbReference type="ARBA" id="ARBA00022691"/>
    </source>
</evidence>
<feature type="compositionally biased region" description="Acidic residues" evidence="9">
    <location>
        <begin position="14"/>
        <end position="31"/>
    </location>
</feature>
<accession>A0A2P6TT04</accession>
<feature type="region of interest" description="Disordered" evidence="9">
    <location>
        <begin position="330"/>
        <end position="384"/>
    </location>
</feature>
<dbReference type="OrthoDB" id="73890at2759"/>
<feature type="region of interest" description="Disordered" evidence="9">
    <location>
        <begin position="1"/>
        <end position="31"/>
    </location>
</feature>
<comment type="similarity">
    <text evidence="3">Belongs to the methyltransferase superfamily. L-isoaspartyl/D-aspartyl protein methyltransferase family.</text>
</comment>
<evidence type="ECO:0000259" key="10">
    <source>
        <dbReference type="PROSITE" id="PS50097"/>
    </source>
</evidence>
<evidence type="ECO:0000256" key="4">
    <source>
        <dbReference type="ARBA" id="ARBA00011890"/>
    </source>
</evidence>
<keyword evidence="8" id="KW-0949">S-adenosyl-L-methionine</keyword>
<keyword evidence="12" id="KW-1185">Reference proteome</keyword>
<dbReference type="InterPro" id="IPR011333">
    <property type="entry name" value="SKP1/BTB/POZ_sf"/>
</dbReference>
<dbReference type="PANTHER" id="PTHR11579">
    <property type="entry name" value="PROTEIN-L-ISOASPARTATE O-METHYLTRANSFERASE"/>
    <property type="match status" value="1"/>
</dbReference>
<dbReference type="SUPFAM" id="SSF54695">
    <property type="entry name" value="POZ domain"/>
    <property type="match status" value="1"/>
</dbReference>
<comment type="subcellular location">
    <subcellularLocation>
        <location evidence="1">Cytoplasm</location>
    </subcellularLocation>
</comment>
<protein>
    <recommendedName>
        <fullName evidence="4">protein-L-isoaspartate(D-aspartate) O-methyltransferase</fullName>
        <ecNumber evidence="4">2.1.1.77</ecNumber>
    </recommendedName>
</protein>
<evidence type="ECO:0000256" key="9">
    <source>
        <dbReference type="SAM" id="MobiDB-lite"/>
    </source>
</evidence>
<feature type="region of interest" description="Disordered" evidence="9">
    <location>
        <begin position="545"/>
        <end position="571"/>
    </location>
</feature>
<evidence type="ECO:0000256" key="5">
    <source>
        <dbReference type="ARBA" id="ARBA00022490"/>
    </source>
</evidence>
<evidence type="ECO:0000256" key="6">
    <source>
        <dbReference type="ARBA" id="ARBA00022603"/>
    </source>
</evidence>
<reference evidence="11 12" key="1">
    <citation type="journal article" date="2018" name="Plant J.">
        <title>Genome sequences of Chlorella sorokiniana UTEX 1602 and Micractinium conductrix SAG 241.80: implications to maltose excretion by a green alga.</title>
        <authorList>
            <person name="Arriola M.B."/>
            <person name="Velmurugan N."/>
            <person name="Zhang Y."/>
            <person name="Plunkett M.H."/>
            <person name="Hondzo H."/>
            <person name="Barney B.M."/>
        </authorList>
    </citation>
    <scope>NUCLEOTIDE SEQUENCE [LARGE SCALE GENOMIC DNA]</scope>
    <source>
        <strain evidence="12">UTEX 1602</strain>
    </source>
</reference>
<keyword evidence="6" id="KW-0489">Methyltransferase</keyword>
<evidence type="ECO:0000313" key="11">
    <source>
        <dbReference type="EMBL" id="PRW57201.1"/>
    </source>
</evidence>
<dbReference type="EMBL" id="LHPG02000007">
    <property type="protein sequence ID" value="PRW57201.1"/>
    <property type="molecule type" value="Genomic_DNA"/>
</dbReference>
<dbReference type="CDD" id="cd02440">
    <property type="entry name" value="AdoMet_MTases"/>
    <property type="match status" value="1"/>
</dbReference>
<evidence type="ECO:0000256" key="3">
    <source>
        <dbReference type="ARBA" id="ARBA00005369"/>
    </source>
</evidence>
<gene>
    <name evidence="11" type="ORF">C2E21_3980</name>
</gene>
<dbReference type="EC" id="2.1.1.77" evidence="4"/>
<dbReference type="Gene3D" id="1.25.40.420">
    <property type="match status" value="1"/>
</dbReference>
<dbReference type="PROSITE" id="PS50097">
    <property type="entry name" value="BTB"/>
    <property type="match status" value="1"/>
</dbReference>
<dbReference type="Gene3D" id="3.40.50.150">
    <property type="entry name" value="Vaccinia Virus protein VP39"/>
    <property type="match status" value="1"/>
</dbReference>
<evidence type="ECO:0000313" key="12">
    <source>
        <dbReference type="Proteomes" id="UP000239899"/>
    </source>
</evidence>
<organism evidence="11 12">
    <name type="scientific">Chlorella sorokiniana</name>
    <name type="common">Freshwater green alga</name>
    <dbReference type="NCBI Taxonomy" id="3076"/>
    <lineage>
        <taxon>Eukaryota</taxon>
        <taxon>Viridiplantae</taxon>
        <taxon>Chlorophyta</taxon>
        <taxon>core chlorophytes</taxon>
        <taxon>Trebouxiophyceae</taxon>
        <taxon>Chlorellales</taxon>
        <taxon>Chlorellaceae</taxon>
        <taxon>Chlorella clade</taxon>
        <taxon>Chlorella</taxon>
    </lineage>
</organism>
<name>A0A2P6TT04_CHLSO</name>
<dbReference type="PANTHER" id="PTHR11579:SF0">
    <property type="entry name" value="PROTEIN-L-ISOASPARTATE(D-ASPARTATE) O-METHYLTRANSFERASE"/>
    <property type="match status" value="1"/>
</dbReference>
<dbReference type="CDD" id="cd14733">
    <property type="entry name" value="BACK"/>
    <property type="match status" value="1"/>
</dbReference>
<dbReference type="Gene3D" id="3.30.710.10">
    <property type="entry name" value="Potassium Channel Kv1.1, Chain A"/>
    <property type="match status" value="1"/>
</dbReference>
<dbReference type="GO" id="GO:0005737">
    <property type="term" value="C:cytoplasm"/>
    <property type="evidence" value="ECO:0007669"/>
    <property type="project" value="UniProtKB-SubCell"/>
</dbReference>
<evidence type="ECO:0000256" key="2">
    <source>
        <dbReference type="ARBA" id="ARBA00004906"/>
    </source>
</evidence>
<dbReference type="GO" id="GO:0032259">
    <property type="term" value="P:methylation"/>
    <property type="evidence" value="ECO:0007669"/>
    <property type="project" value="UniProtKB-KW"/>
</dbReference>